<feature type="domain" description="C2H2-type" evidence="10">
    <location>
        <begin position="628"/>
        <end position="656"/>
    </location>
</feature>
<feature type="domain" description="C2H2-type" evidence="10">
    <location>
        <begin position="657"/>
        <end position="680"/>
    </location>
</feature>
<dbReference type="Gene3D" id="3.30.160.60">
    <property type="entry name" value="Classic Zinc Finger"/>
    <property type="match status" value="9"/>
</dbReference>
<dbReference type="SMART" id="SM00355">
    <property type="entry name" value="ZnF_C2H2"/>
    <property type="match status" value="14"/>
</dbReference>
<dbReference type="FunFam" id="3.30.160.60:FF:001049">
    <property type="entry name" value="zinc finger protein 319"/>
    <property type="match status" value="1"/>
</dbReference>
<keyword evidence="5" id="KW-0862">Zinc</keyword>
<dbReference type="GO" id="GO:0008270">
    <property type="term" value="F:zinc ion binding"/>
    <property type="evidence" value="ECO:0007669"/>
    <property type="project" value="UniProtKB-KW"/>
</dbReference>
<keyword evidence="7" id="KW-0539">Nucleus</keyword>
<protein>
    <submittedName>
        <fullName evidence="11">Zinc finger protein 26</fullName>
    </submittedName>
</protein>
<dbReference type="InterPro" id="IPR050331">
    <property type="entry name" value="Zinc_finger"/>
</dbReference>
<dbReference type="InterPro" id="IPR013087">
    <property type="entry name" value="Znf_C2H2_type"/>
</dbReference>
<dbReference type="OMA" id="PNAREYW"/>
<dbReference type="AlphaFoldDB" id="A0A226DI36"/>
<dbReference type="PROSITE" id="PS00028">
    <property type="entry name" value="ZINC_FINGER_C2H2_1"/>
    <property type="match status" value="11"/>
</dbReference>
<feature type="domain" description="C2H2-type" evidence="10">
    <location>
        <begin position="596"/>
        <end position="620"/>
    </location>
</feature>
<dbReference type="GO" id="GO:0003677">
    <property type="term" value="F:DNA binding"/>
    <property type="evidence" value="ECO:0007669"/>
    <property type="project" value="UniProtKB-KW"/>
</dbReference>
<feature type="domain" description="C2H2-type" evidence="10">
    <location>
        <begin position="482"/>
        <end position="509"/>
    </location>
</feature>
<evidence type="ECO:0000313" key="12">
    <source>
        <dbReference type="Proteomes" id="UP000198287"/>
    </source>
</evidence>
<dbReference type="PANTHER" id="PTHR16515:SF49">
    <property type="entry name" value="GASTRULA ZINC FINGER PROTEIN XLCGF49.1-LIKE-RELATED"/>
    <property type="match status" value="1"/>
</dbReference>
<name>A0A226DI36_FOLCA</name>
<feature type="compositionally biased region" description="Basic residues" evidence="9">
    <location>
        <begin position="204"/>
        <end position="235"/>
    </location>
</feature>
<evidence type="ECO:0000256" key="1">
    <source>
        <dbReference type="ARBA" id="ARBA00004123"/>
    </source>
</evidence>
<accession>A0A226DI36</accession>
<evidence type="ECO:0000256" key="8">
    <source>
        <dbReference type="PROSITE-ProRule" id="PRU00042"/>
    </source>
</evidence>
<evidence type="ECO:0000256" key="6">
    <source>
        <dbReference type="ARBA" id="ARBA00023125"/>
    </source>
</evidence>
<reference evidence="11 12" key="1">
    <citation type="submission" date="2015-12" db="EMBL/GenBank/DDBJ databases">
        <title>The genome of Folsomia candida.</title>
        <authorList>
            <person name="Faddeeva A."/>
            <person name="Derks M.F."/>
            <person name="Anvar Y."/>
            <person name="Smit S."/>
            <person name="Van Straalen N."/>
            <person name="Roelofs D."/>
        </authorList>
    </citation>
    <scope>NUCLEOTIDE SEQUENCE [LARGE SCALE GENOMIC DNA]</scope>
    <source>
        <strain evidence="11 12">VU population</strain>
        <tissue evidence="11">Whole body</tissue>
    </source>
</reference>
<keyword evidence="3" id="KW-0677">Repeat</keyword>
<feature type="domain" description="C2H2-type" evidence="10">
    <location>
        <begin position="424"/>
        <end position="451"/>
    </location>
</feature>
<dbReference type="SUPFAM" id="SSF57667">
    <property type="entry name" value="beta-beta-alpha zinc fingers"/>
    <property type="match status" value="7"/>
</dbReference>
<evidence type="ECO:0000256" key="2">
    <source>
        <dbReference type="ARBA" id="ARBA00022723"/>
    </source>
</evidence>
<evidence type="ECO:0000313" key="11">
    <source>
        <dbReference type="EMBL" id="OXA44261.1"/>
    </source>
</evidence>
<dbReference type="PANTHER" id="PTHR16515">
    <property type="entry name" value="PR DOMAIN ZINC FINGER PROTEIN"/>
    <property type="match status" value="1"/>
</dbReference>
<feature type="domain" description="C2H2-type" evidence="10">
    <location>
        <begin position="284"/>
        <end position="309"/>
    </location>
</feature>
<organism evidence="11 12">
    <name type="scientific">Folsomia candida</name>
    <name type="common">Springtail</name>
    <dbReference type="NCBI Taxonomy" id="158441"/>
    <lineage>
        <taxon>Eukaryota</taxon>
        <taxon>Metazoa</taxon>
        <taxon>Ecdysozoa</taxon>
        <taxon>Arthropoda</taxon>
        <taxon>Hexapoda</taxon>
        <taxon>Collembola</taxon>
        <taxon>Entomobryomorpha</taxon>
        <taxon>Isotomoidea</taxon>
        <taxon>Isotomidae</taxon>
        <taxon>Proisotominae</taxon>
        <taxon>Folsomia</taxon>
    </lineage>
</organism>
<comment type="caution">
    <text evidence="11">The sequence shown here is derived from an EMBL/GenBank/DDBJ whole genome shotgun (WGS) entry which is preliminary data.</text>
</comment>
<evidence type="ECO:0000259" key="10">
    <source>
        <dbReference type="PROSITE" id="PS50157"/>
    </source>
</evidence>
<dbReference type="Proteomes" id="UP000198287">
    <property type="component" value="Unassembled WGS sequence"/>
</dbReference>
<dbReference type="Pfam" id="PF13912">
    <property type="entry name" value="zf-C2H2_6"/>
    <property type="match status" value="2"/>
</dbReference>
<dbReference type="Pfam" id="PF00096">
    <property type="entry name" value="zf-C2H2"/>
    <property type="match status" value="4"/>
</dbReference>
<feature type="domain" description="C2H2-type" evidence="10">
    <location>
        <begin position="452"/>
        <end position="480"/>
    </location>
</feature>
<dbReference type="InterPro" id="IPR036236">
    <property type="entry name" value="Znf_C2H2_sf"/>
</dbReference>
<feature type="region of interest" description="Disordered" evidence="9">
    <location>
        <begin position="687"/>
        <end position="710"/>
    </location>
</feature>
<dbReference type="OrthoDB" id="10018191at2759"/>
<keyword evidence="12" id="KW-1185">Reference proteome</keyword>
<evidence type="ECO:0000256" key="5">
    <source>
        <dbReference type="ARBA" id="ARBA00022833"/>
    </source>
</evidence>
<keyword evidence="4 8" id="KW-0863">Zinc-finger</keyword>
<feature type="region of interest" description="Disordered" evidence="9">
    <location>
        <begin position="203"/>
        <end position="249"/>
    </location>
</feature>
<keyword evidence="6" id="KW-0238">DNA-binding</keyword>
<dbReference type="GO" id="GO:0005634">
    <property type="term" value="C:nucleus"/>
    <property type="evidence" value="ECO:0007669"/>
    <property type="project" value="UniProtKB-SubCell"/>
</dbReference>
<dbReference type="EMBL" id="LNIX01000019">
    <property type="protein sequence ID" value="OXA44261.1"/>
    <property type="molecule type" value="Genomic_DNA"/>
</dbReference>
<evidence type="ECO:0000256" key="7">
    <source>
        <dbReference type="ARBA" id="ARBA00023242"/>
    </source>
</evidence>
<feature type="domain" description="C2H2-type" evidence="10">
    <location>
        <begin position="368"/>
        <end position="390"/>
    </location>
</feature>
<feature type="domain" description="C2H2-type" evidence="10">
    <location>
        <begin position="538"/>
        <end position="565"/>
    </location>
</feature>
<comment type="subcellular location">
    <subcellularLocation>
        <location evidence="1">Nucleus</location>
    </subcellularLocation>
</comment>
<feature type="domain" description="C2H2-type" evidence="10">
    <location>
        <begin position="338"/>
        <end position="366"/>
    </location>
</feature>
<dbReference type="PROSITE" id="PS50157">
    <property type="entry name" value="ZINC_FINGER_C2H2_2"/>
    <property type="match status" value="11"/>
</dbReference>
<feature type="domain" description="C2H2-type" evidence="10">
    <location>
        <begin position="568"/>
        <end position="595"/>
    </location>
</feature>
<proteinExistence type="predicted"/>
<gene>
    <name evidence="11" type="ORF">Fcan01_20676</name>
</gene>
<evidence type="ECO:0000256" key="4">
    <source>
        <dbReference type="ARBA" id="ARBA00022771"/>
    </source>
</evidence>
<feature type="compositionally biased region" description="Basic and acidic residues" evidence="9">
    <location>
        <begin position="687"/>
        <end position="701"/>
    </location>
</feature>
<sequence length="710" mass="81841">MTSNRCLLCLQVVDTGEESDDDKCKAKIKVATMCQLLAPSRPKDNPTSYHDQFDEDEICYFCPDCHPVVAQIEEIRHQISLLEGQVEQKIVQIKEAISNYPLNGGDRLMEIRNLILRRTGAAEIFVNVNQDDDNFVQNEFRVKVEHEIDHGDDHQFFDDCSSYGETTFINYEPDPKKEGSNDPLGDLEDEDSEFCITPFAQKMPKGRKKTSSSRAVRGKMKRSISRELKRKRIKREPRPVLEPTRSSSRVRKTVLPPPVEVKKILKVSLERILPVKKPQKVRPYKCTSCTKSFLTSDTLTYHIGRIHSGIPCPTCDAKFSSIKEKDAHMTRVHNIAPYACSLCGNKFYKASRLQVHLFTRHEDGEKKFSCAKCDRSFALEQNFERHVKFHELDGIKPIVCDVCDCRFKDEETRDTHKATHIPKYQCDHCGKRCQSKQMLARHVRSHTREMAEKCSICDAPFRDKPTVQRHIARDHSNTPPSHICHICGKAFYLPYDLTNHLYRHDGKWKVTCETCGETLPNKTAFQAHLVKMHGADPLVCEECGATFATPLRLKKHKKSHLETRPRPYECDICNRRYLTNKSLKEHRTSHFDERHFPCPHCEKSFKTWSQRSKHVKRIHTDFVRPTPHKCPHCDKAYPRKSYLEGHIRSAHTGERPFICDECGTGFVLQTMLNQHLKVSHGVGVTAEKKERLPRSKRDVDVLKSAGQDSD</sequence>
<evidence type="ECO:0000256" key="9">
    <source>
        <dbReference type="SAM" id="MobiDB-lite"/>
    </source>
</evidence>
<evidence type="ECO:0000256" key="3">
    <source>
        <dbReference type="ARBA" id="ARBA00022737"/>
    </source>
</evidence>
<keyword evidence="2" id="KW-0479">Metal-binding</keyword>
<dbReference type="GO" id="GO:0010468">
    <property type="term" value="P:regulation of gene expression"/>
    <property type="evidence" value="ECO:0007669"/>
    <property type="project" value="TreeGrafter"/>
</dbReference>